<gene>
    <name evidence="2" type="ORF">H6D15_04450</name>
</gene>
<sequence>MATATQLKTLIKSHFEDNNEKFNTVALQIAAHEAKLGHTNLANDIRKIIDISKINKPKLKNIDSNLQGLFLEIFPQERLSDLVVAPHIKSRIERIINEFTYRDKLFKHNLENRRKILLSGHPGTGKTMTASIIANELKLPMYIVLMDKIVTKYMGETSAKLRQIFDFIENVPAVYLFDEFDAIGGQRGKDNDVGEMRRVLNSFLQFIERDHSDSLIIAATNNLELLDQALFRRFDDVIHYQLPSDDEKIQLLKNLLNNNLNKNEIKALLPELDSLSHAEINQACMDVIKTSVIYDTPIKFDLVVKTINERKSAYNNSIYL</sequence>
<evidence type="ECO:0000313" key="3">
    <source>
        <dbReference type="Proteomes" id="UP000698924"/>
    </source>
</evidence>
<dbReference type="CDD" id="cd19481">
    <property type="entry name" value="RecA-like_protease"/>
    <property type="match status" value="1"/>
</dbReference>
<dbReference type="InterPro" id="IPR003593">
    <property type="entry name" value="AAA+_ATPase"/>
</dbReference>
<dbReference type="PANTHER" id="PTHR23077:SF198">
    <property type="entry name" value="ATP-DEPENDENT ZINC METALLOPROTEASE FTSH"/>
    <property type="match status" value="1"/>
</dbReference>
<dbReference type="GO" id="GO:0005524">
    <property type="term" value="F:ATP binding"/>
    <property type="evidence" value="ECO:0007669"/>
    <property type="project" value="UniProtKB-KW"/>
</dbReference>
<accession>A0AA40ZSK2</accession>
<dbReference type="InterPro" id="IPR050168">
    <property type="entry name" value="AAA_ATPase_domain"/>
</dbReference>
<dbReference type="Proteomes" id="UP000698924">
    <property type="component" value="Unassembled WGS sequence"/>
</dbReference>
<dbReference type="Pfam" id="PF00004">
    <property type="entry name" value="AAA"/>
    <property type="match status" value="1"/>
</dbReference>
<keyword evidence="3" id="KW-1185">Reference proteome</keyword>
<comment type="caution">
    <text evidence="2">The sequence shown here is derived from an EMBL/GenBank/DDBJ whole genome shotgun (WGS) entry which is preliminary data.</text>
</comment>
<keyword evidence="2" id="KW-0547">Nucleotide-binding</keyword>
<dbReference type="SMART" id="SM00382">
    <property type="entry name" value="AAA"/>
    <property type="match status" value="1"/>
</dbReference>
<evidence type="ECO:0000313" key="2">
    <source>
        <dbReference type="EMBL" id="MBM6856857.1"/>
    </source>
</evidence>
<dbReference type="RefSeq" id="WP_204971253.1">
    <property type="nucleotide sequence ID" value="NZ_JAAZTS010000003.1"/>
</dbReference>
<dbReference type="EMBL" id="JACJMO010000003">
    <property type="protein sequence ID" value="MBM6856857.1"/>
    <property type="molecule type" value="Genomic_DNA"/>
</dbReference>
<dbReference type="PANTHER" id="PTHR23077">
    <property type="entry name" value="AAA-FAMILY ATPASE"/>
    <property type="match status" value="1"/>
</dbReference>
<proteinExistence type="predicted"/>
<protein>
    <submittedName>
        <fullName evidence="2">ATP-binding protein</fullName>
    </submittedName>
</protein>
<name>A0AA40ZSK2_9BACT</name>
<reference evidence="2 3" key="1">
    <citation type="journal article" date="2021" name="Sci. Rep.">
        <title>The distribution of antibiotic resistance genes in chicken gut microbiota commensals.</title>
        <authorList>
            <person name="Juricova H."/>
            <person name="Matiasovicova J."/>
            <person name="Kubasova T."/>
            <person name="Cejkova D."/>
            <person name="Rychlik I."/>
        </authorList>
    </citation>
    <scope>NUCLEOTIDE SEQUENCE [LARGE SCALE GENOMIC DNA]</scope>
    <source>
        <strain evidence="2 3">An421</strain>
    </source>
</reference>
<dbReference type="GO" id="GO:0016887">
    <property type="term" value="F:ATP hydrolysis activity"/>
    <property type="evidence" value="ECO:0007669"/>
    <property type="project" value="InterPro"/>
</dbReference>
<feature type="domain" description="AAA+ ATPase" evidence="1">
    <location>
        <begin position="112"/>
        <end position="244"/>
    </location>
</feature>
<organism evidence="2 3">
    <name type="scientific">Caecibacteroides pullorum</name>
    <dbReference type="NCBI Taxonomy" id="2725562"/>
    <lineage>
        <taxon>Bacteria</taxon>
        <taxon>Pseudomonadati</taxon>
        <taxon>Bacteroidota</taxon>
        <taxon>Bacteroidia</taxon>
        <taxon>Bacteroidales</taxon>
        <taxon>Bacteroidaceae</taxon>
        <taxon>Caecibacteroides</taxon>
    </lineage>
</organism>
<evidence type="ECO:0000259" key="1">
    <source>
        <dbReference type="SMART" id="SM00382"/>
    </source>
</evidence>
<keyword evidence="2" id="KW-0067">ATP-binding</keyword>
<dbReference type="InterPro" id="IPR003959">
    <property type="entry name" value="ATPase_AAA_core"/>
</dbReference>
<dbReference type="AlphaFoldDB" id="A0AA40ZSK2"/>
<dbReference type="InterPro" id="IPR027417">
    <property type="entry name" value="P-loop_NTPase"/>
</dbReference>
<dbReference type="SUPFAM" id="SSF52540">
    <property type="entry name" value="P-loop containing nucleoside triphosphate hydrolases"/>
    <property type="match status" value="1"/>
</dbReference>
<dbReference type="Gene3D" id="3.40.50.300">
    <property type="entry name" value="P-loop containing nucleotide triphosphate hydrolases"/>
    <property type="match status" value="1"/>
</dbReference>